<accession>A0AAF0C839</accession>
<reference evidence="1 2" key="1">
    <citation type="journal article" date="2015" name="Genome Announc.">
        <title>Draft Genome Sequences of Marine Isolates of Thalassomonas viridans and Thalassomonas actiniarum.</title>
        <authorList>
            <person name="Olonade I."/>
            <person name="van Zyl L.J."/>
            <person name="Trindade M."/>
        </authorList>
    </citation>
    <scope>NUCLEOTIDE SEQUENCE [LARGE SCALE GENOMIC DNA]</scope>
    <source>
        <strain evidence="1 2">XOM25</strain>
    </source>
</reference>
<dbReference type="KEGG" id="tvd:SG34_003440"/>
<dbReference type="EMBL" id="CP059733">
    <property type="protein sequence ID" value="WDE05997.1"/>
    <property type="molecule type" value="Genomic_DNA"/>
</dbReference>
<gene>
    <name evidence="1" type="ORF">SG34_003440</name>
</gene>
<dbReference type="Proteomes" id="UP000032352">
    <property type="component" value="Chromosome"/>
</dbReference>
<protein>
    <submittedName>
        <fullName evidence="1">Uncharacterized protein</fullName>
    </submittedName>
</protein>
<proteinExistence type="predicted"/>
<evidence type="ECO:0000313" key="2">
    <source>
        <dbReference type="Proteomes" id="UP000032352"/>
    </source>
</evidence>
<dbReference type="AlphaFoldDB" id="A0AAF0C839"/>
<evidence type="ECO:0000313" key="1">
    <source>
        <dbReference type="EMBL" id="WDE05997.1"/>
    </source>
</evidence>
<organism evidence="1 2">
    <name type="scientific">Thalassomonas viridans</name>
    <dbReference type="NCBI Taxonomy" id="137584"/>
    <lineage>
        <taxon>Bacteria</taxon>
        <taxon>Pseudomonadati</taxon>
        <taxon>Pseudomonadota</taxon>
        <taxon>Gammaproteobacteria</taxon>
        <taxon>Alteromonadales</taxon>
        <taxon>Colwelliaceae</taxon>
        <taxon>Thalassomonas</taxon>
    </lineage>
</organism>
<dbReference type="RefSeq" id="WP_044840493.1">
    <property type="nucleotide sequence ID" value="NZ_CP059733.1"/>
</dbReference>
<keyword evidence="2" id="KW-1185">Reference proteome</keyword>
<sequence>MNDSTNTPDNEADSITGEFLKLTDDFAAFSADCTFFCETFATLAEAMEDFNDYTSYGVRRYSDNLTEQVTNLDQRIHALQRRMREEL</sequence>
<name>A0AAF0C839_9GAMM</name>
<reference evidence="1 2" key="2">
    <citation type="journal article" date="2022" name="Mar. Drugs">
        <title>Bioassay-Guided Fractionation Leads to the Detection of Cholic Acid Generated by the Rare Thalassomonas sp.</title>
        <authorList>
            <person name="Pheiffer F."/>
            <person name="Schneider Y.K."/>
            <person name="Hansen E.H."/>
            <person name="Andersen J.H."/>
            <person name="Isaksson J."/>
            <person name="Busche T."/>
            <person name="R C."/>
            <person name="Kalinowski J."/>
            <person name="Zyl L.V."/>
            <person name="Trindade M."/>
        </authorList>
    </citation>
    <scope>NUCLEOTIDE SEQUENCE [LARGE SCALE GENOMIC DNA]</scope>
    <source>
        <strain evidence="1 2">XOM25</strain>
    </source>
</reference>